<sequence length="200" mass="21282">MRRLPMPSRQALLVLALLLPAIMGLASPRQADAQARQDEAAAWAALAGGGHVALMRHALAPGIGDPAGFVLDDCTTQRNLSAEGREQASRIGERFREKGIEVAAVRSSRWCRCLETAELLGLGEVIPTPALDSFFRDRGEADDRTRAARAMIRDWDGEGTLVLVTHQVNITALVGGGVGSGEIVVARPSGEGLDVVGRLR</sequence>
<dbReference type="InterPro" id="IPR013078">
    <property type="entry name" value="His_Pase_superF_clade-1"/>
</dbReference>
<organism evidence="2 3">
    <name type="scientific">Halomonas ventosae</name>
    <dbReference type="NCBI Taxonomy" id="229007"/>
    <lineage>
        <taxon>Bacteria</taxon>
        <taxon>Pseudomonadati</taxon>
        <taxon>Pseudomonadota</taxon>
        <taxon>Gammaproteobacteria</taxon>
        <taxon>Oceanospirillales</taxon>
        <taxon>Halomonadaceae</taxon>
        <taxon>Halomonas</taxon>
    </lineage>
</organism>
<dbReference type="InterPro" id="IPR029033">
    <property type="entry name" value="His_PPase_superfam"/>
</dbReference>
<name>A0A4R6ZVZ9_9GAMM</name>
<dbReference type="RefSeq" id="WP_243737183.1">
    <property type="nucleotide sequence ID" value="NZ_SNZJ01000002.1"/>
</dbReference>
<evidence type="ECO:0000256" key="1">
    <source>
        <dbReference type="SAM" id="SignalP"/>
    </source>
</evidence>
<dbReference type="Pfam" id="PF00300">
    <property type="entry name" value="His_Phos_1"/>
    <property type="match status" value="1"/>
</dbReference>
<dbReference type="Gene3D" id="3.40.50.1240">
    <property type="entry name" value="Phosphoglycerate mutase-like"/>
    <property type="match status" value="1"/>
</dbReference>
<evidence type="ECO:0000313" key="2">
    <source>
        <dbReference type="EMBL" id="TDR57053.1"/>
    </source>
</evidence>
<feature type="signal peptide" evidence="1">
    <location>
        <begin position="1"/>
        <end position="31"/>
    </location>
</feature>
<dbReference type="EMBL" id="SNZJ01000002">
    <property type="protein sequence ID" value="TDR57053.1"/>
    <property type="molecule type" value="Genomic_DNA"/>
</dbReference>
<dbReference type="AlphaFoldDB" id="A0A4R6ZVZ9"/>
<evidence type="ECO:0000313" key="3">
    <source>
        <dbReference type="Proteomes" id="UP000295212"/>
    </source>
</evidence>
<dbReference type="CDD" id="cd07040">
    <property type="entry name" value="HP"/>
    <property type="match status" value="1"/>
</dbReference>
<accession>A0A4R6ZVZ9</accession>
<proteinExistence type="predicted"/>
<keyword evidence="1" id="KW-0732">Signal</keyword>
<reference evidence="2 3" key="1">
    <citation type="submission" date="2019-03" db="EMBL/GenBank/DDBJ databases">
        <title>Genomic Encyclopedia of Type Strains, Phase III (KMG-III): the genomes of soil and plant-associated and newly described type strains.</title>
        <authorList>
            <person name="Whitman W."/>
        </authorList>
    </citation>
    <scope>NUCLEOTIDE SEQUENCE [LARGE SCALE GENOMIC DNA]</scope>
    <source>
        <strain evidence="2 3">CECT 5797</strain>
    </source>
</reference>
<gene>
    <name evidence="2" type="ORF">DFP85_102231</name>
</gene>
<protein>
    <submittedName>
        <fullName evidence="2">Phosphohistidine phosphatase SixA</fullName>
    </submittedName>
</protein>
<comment type="caution">
    <text evidence="2">The sequence shown here is derived from an EMBL/GenBank/DDBJ whole genome shotgun (WGS) entry which is preliminary data.</text>
</comment>
<dbReference type="Proteomes" id="UP000295212">
    <property type="component" value="Unassembled WGS sequence"/>
</dbReference>
<feature type="chain" id="PRO_5020640728" evidence="1">
    <location>
        <begin position="32"/>
        <end position="200"/>
    </location>
</feature>
<dbReference type="SUPFAM" id="SSF53254">
    <property type="entry name" value="Phosphoglycerate mutase-like"/>
    <property type="match status" value="1"/>
</dbReference>